<dbReference type="STRING" id="42514.ENSPNAP00000036736"/>
<dbReference type="GeneTree" id="ENSGT00390000004984"/>
<dbReference type="Proteomes" id="UP001501920">
    <property type="component" value="Chromosome 23"/>
</dbReference>
<keyword evidence="6" id="KW-1185">Reference proteome</keyword>
<dbReference type="Ensembl" id="ENSPNAT00000040243.2">
    <property type="protein sequence ID" value="ENSPNAP00000036736.1"/>
    <property type="gene ID" value="ENSPNAG00000027897.2"/>
</dbReference>
<feature type="chain" id="PRO_5017457602" evidence="4">
    <location>
        <begin position="25"/>
        <end position="124"/>
    </location>
</feature>
<reference evidence="5" key="2">
    <citation type="submission" date="2025-08" db="UniProtKB">
        <authorList>
            <consortium name="Ensembl"/>
        </authorList>
    </citation>
    <scope>IDENTIFICATION</scope>
</reference>
<dbReference type="GeneID" id="108437177"/>
<feature type="signal peptide" evidence="4">
    <location>
        <begin position="1"/>
        <end position="24"/>
    </location>
</feature>
<dbReference type="InterPro" id="IPR005456">
    <property type="entry name" value="Prepro-melanin_conc_hormone"/>
</dbReference>
<sequence>MKVFIVAILFTIAFLSRCDLRAEALPMANAEELDLEPETLGEGLVENTLGSGPIGSRIIMVADSNLLRSLKGLDRTFPQLNLAEKILSPERRDISQDFSPSTSIIRRDTMRCMVGRVYRPCWEV</sequence>
<evidence type="ECO:0000256" key="1">
    <source>
        <dbReference type="ARBA" id="ARBA00002122"/>
    </source>
</evidence>
<dbReference type="GO" id="GO:0031777">
    <property type="term" value="F:type 1 melanin-concentrating hormone receptor binding"/>
    <property type="evidence" value="ECO:0007669"/>
    <property type="project" value="TreeGrafter"/>
</dbReference>
<dbReference type="CTD" id="100216485"/>
<accession>A0A3B4ENI1</accession>
<dbReference type="RefSeq" id="XP_017569589.1">
    <property type="nucleotide sequence ID" value="XM_017714100.2"/>
</dbReference>
<dbReference type="GO" id="GO:0007268">
    <property type="term" value="P:chemical synaptic transmission"/>
    <property type="evidence" value="ECO:0007669"/>
    <property type="project" value="InterPro"/>
</dbReference>
<keyword evidence="3" id="KW-0527">Neuropeptide</keyword>
<dbReference type="GO" id="GO:0045202">
    <property type="term" value="C:synapse"/>
    <property type="evidence" value="ECO:0007669"/>
    <property type="project" value="GOC"/>
</dbReference>
<dbReference type="AlphaFoldDB" id="A0A3B4ENI1"/>
<evidence type="ECO:0000313" key="5">
    <source>
        <dbReference type="Ensembl" id="ENSPNAP00000036736.1"/>
    </source>
</evidence>
<keyword evidence="2 4" id="KW-0732">Signal</keyword>
<evidence type="ECO:0000313" key="6">
    <source>
        <dbReference type="Proteomes" id="UP001501920"/>
    </source>
</evidence>
<dbReference type="OrthoDB" id="8639774at2759"/>
<organism evidence="5 6">
    <name type="scientific">Pygocentrus nattereri</name>
    <name type="common">Red-bellied piranha</name>
    <dbReference type="NCBI Taxonomy" id="42514"/>
    <lineage>
        <taxon>Eukaryota</taxon>
        <taxon>Metazoa</taxon>
        <taxon>Chordata</taxon>
        <taxon>Craniata</taxon>
        <taxon>Vertebrata</taxon>
        <taxon>Euteleostomi</taxon>
        <taxon>Actinopterygii</taxon>
        <taxon>Neopterygii</taxon>
        <taxon>Teleostei</taxon>
        <taxon>Ostariophysi</taxon>
        <taxon>Characiformes</taxon>
        <taxon>Characoidei</taxon>
        <taxon>Pygocentrus</taxon>
    </lineage>
</organism>
<dbReference type="PRINTS" id="PR01641">
    <property type="entry name" value="PROMCHFAMILY"/>
</dbReference>
<evidence type="ECO:0000256" key="3">
    <source>
        <dbReference type="ARBA" id="ARBA00023320"/>
    </source>
</evidence>
<dbReference type="GO" id="GO:0030354">
    <property type="term" value="F:melanin-concentrating hormone activity"/>
    <property type="evidence" value="ECO:0007669"/>
    <property type="project" value="InterPro"/>
</dbReference>
<dbReference type="PANTHER" id="PTHR12091">
    <property type="entry name" value="MELANIN-CONCENTRATING HORMONE"/>
    <property type="match status" value="1"/>
</dbReference>
<reference evidence="5 6" key="1">
    <citation type="submission" date="2020-10" db="EMBL/GenBank/DDBJ databases">
        <title>Pygocentrus nattereri (red-bellied piranha) genome, fPygNat1, primary haplotype.</title>
        <authorList>
            <person name="Myers G."/>
            <person name="Meyer A."/>
            <person name="Karagic N."/>
            <person name="Pippel M."/>
            <person name="Winkler S."/>
            <person name="Tracey A."/>
            <person name="Wood J."/>
            <person name="Formenti G."/>
            <person name="Howe K."/>
            <person name="Fedrigo O."/>
            <person name="Jarvis E.D."/>
        </authorList>
    </citation>
    <scope>NUCLEOTIDE SEQUENCE [LARGE SCALE GENOMIC DNA]</scope>
</reference>
<comment type="function">
    <text evidence="1">Plays a role in skin pigmentation by antagonizing the action of melanotropin alpha. Induces melanin concentration within the melanophores. May participate in the control of the hypothalamo-pituitary adrenal gland axis by inhibiting the release of ACTH.</text>
</comment>
<dbReference type="OMA" id="IIRRDTM"/>
<proteinExistence type="predicted"/>
<dbReference type="GO" id="GO:0007218">
    <property type="term" value="P:neuropeptide signaling pathway"/>
    <property type="evidence" value="ECO:0007669"/>
    <property type="project" value="UniProtKB-KW"/>
</dbReference>
<protein>
    <submittedName>
        <fullName evidence="5">Uncharacterized protein</fullName>
    </submittedName>
</protein>
<reference evidence="5" key="3">
    <citation type="submission" date="2025-09" db="UniProtKB">
        <authorList>
            <consortium name="Ensembl"/>
        </authorList>
    </citation>
    <scope>IDENTIFICATION</scope>
</reference>
<dbReference type="Pfam" id="PF05824">
    <property type="entry name" value="Pro-MCH"/>
    <property type="match status" value="1"/>
</dbReference>
<dbReference type="PANTHER" id="PTHR12091:SF0">
    <property type="entry name" value="PRO-MCH"/>
    <property type="match status" value="1"/>
</dbReference>
<evidence type="ECO:0000256" key="4">
    <source>
        <dbReference type="SAM" id="SignalP"/>
    </source>
</evidence>
<name>A0A3B4ENI1_PYGNA</name>
<evidence type="ECO:0000256" key="2">
    <source>
        <dbReference type="ARBA" id="ARBA00022729"/>
    </source>
</evidence>